<evidence type="ECO:0000313" key="2">
    <source>
        <dbReference type="EMBL" id="KAJ4964034.1"/>
    </source>
</evidence>
<reference evidence="2" key="1">
    <citation type="journal article" date="2023" name="Plant J.">
        <title>The genome of the king protea, Protea cynaroides.</title>
        <authorList>
            <person name="Chang J."/>
            <person name="Duong T.A."/>
            <person name="Schoeman C."/>
            <person name="Ma X."/>
            <person name="Roodt D."/>
            <person name="Barker N."/>
            <person name="Li Z."/>
            <person name="Van de Peer Y."/>
            <person name="Mizrachi E."/>
        </authorList>
    </citation>
    <scope>NUCLEOTIDE SEQUENCE</scope>
    <source>
        <tissue evidence="2">Young leaves</tissue>
    </source>
</reference>
<sequence length="239" mass="27088">MEILKVKQGFLILSSLLFICNVSVWMTHAQGLIPAKFDGFVYKDNLPHADTIIIEAFFDPLCPSCRDAWPPLKRALEYYGPRLSLIVHTFPLPYHDYAFFISRALHIVNKLNAPATYPLLELFLNNQWRYTNHHTYNMSRAYVVDHTVEIIAKAVGEDLFSAIKSGFNDINSDLATRVSFKYGCSRGVTGTPHFIVNGFPLPNAGSALDYEGWRSIIDPLINKQDQSGDETPYLLMKDV</sequence>
<dbReference type="OrthoDB" id="37297at2759"/>
<dbReference type="AlphaFoldDB" id="A0A9Q0HDU1"/>
<accession>A0A9Q0HDU1</accession>
<organism evidence="2 3">
    <name type="scientific">Protea cynaroides</name>
    <dbReference type="NCBI Taxonomy" id="273540"/>
    <lineage>
        <taxon>Eukaryota</taxon>
        <taxon>Viridiplantae</taxon>
        <taxon>Streptophyta</taxon>
        <taxon>Embryophyta</taxon>
        <taxon>Tracheophyta</taxon>
        <taxon>Spermatophyta</taxon>
        <taxon>Magnoliopsida</taxon>
        <taxon>Proteales</taxon>
        <taxon>Proteaceae</taxon>
        <taxon>Protea</taxon>
    </lineage>
</organism>
<name>A0A9Q0HDU1_9MAGN</name>
<comment type="caution">
    <text evidence="2">The sequence shown here is derived from an EMBL/GenBank/DDBJ whole genome shotgun (WGS) entry which is preliminary data.</text>
</comment>
<proteinExistence type="predicted"/>
<dbReference type="Gene3D" id="3.40.30.10">
    <property type="entry name" value="Glutaredoxin"/>
    <property type="match status" value="1"/>
</dbReference>
<dbReference type="InterPro" id="IPR012336">
    <property type="entry name" value="Thioredoxin-like_fold"/>
</dbReference>
<dbReference type="SUPFAM" id="SSF52833">
    <property type="entry name" value="Thioredoxin-like"/>
    <property type="match status" value="1"/>
</dbReference>
<keyword evidence="3" id="KW-1185">Reference proteome</keyword>
<dbReference type="InterPro" id="IPR036249">
    <property type="entry name" value="Thioredoxin-like_sf"/>
</dbReference>
<dbReference type="Pfam" id="PF13462">
    <property type="entry name" value="Thioredoxin_4"/>
    <property type="match status" value="1"/>
</dbReference>
<protein>
    <recommendedName>
        <fullName evidence="1">Thioredoxin-like fold domain-containing protein</fullName>
    </recommendedName>
</protein>
<gene>
    <name evidence="2" type="ORF">NE237_023973</name>
</gene>
<evidence type="ECO:0000313" key="3">
    <source>
        <dbReference type="Proteomes" id="UP001141806"/>
    </source>
</evidence>
<dbReference type="EMBL" id="JAMYWD010000008">
    <property type="protein sequence ID" value="KAJ4964034.1"/>
    <property type="molecule type" value="Genomic_DNA"/>
</dbReference>
<dbReference type="CDD" id="cd02972">
    <property type="entry name" value="DsbA_family"/>
    <property type="match status" value="1"/>
</dbReference>
<dbReference type="PANTHER" id="PTHR33875:SF2">
    <property type="entry name" value="ACR183CP"/>
    <property type="match status" value="1"/>
</dbReference>
<dbReference type="Proteomes" id="UP001141806">
    <property type="component" value="Unassembled WGS sequence"/>
</dbReference>
<dbReference type="PANTHER" id="PTHR33875">
    <property type="entry name" value="OS09G0542200 PROTEIN"/>
    <property type="match status" value="1"/>
</dbReference>
<evidence type="ECO:0000259" key="1">
    <source>
        <dbReference type="Pfam" id="PF13462"/>
    </source>
</evidence>
<feature type="domain" description="Thioredoxin-like fold" evidence="1">
    <location>
        <begin position="53"/>
        <end position="218"/>
    </location>
</feature>